<reference evidence="9" key="1">
    <citation type="journal article" date="2019" name="Int. J. Syst. Evol. Microbiol.">
        <title>The Global Catalogue of Microorganisms (GCM) 10K type strain sequencing project: providing services to taxonomists for standard genome sequencing and annotation.</title>
        <authorList>
            <consortium name="The Broad Institute Genomics Platform"/>
            <consortium name="The Broad Institute Genome Sequencing Center for Infectious Disease"/>
            <person name="Wu L."/>
            <person name="Ma J."/>
        </authorList>
    </citation>
    <scope>NUCLEOTIDE SEQUENCE [LARGE SCALE GENOMIC DNA]</scope>
    <source>
        <strain evidence="9">JCM 3338</strain>
    </source>
</reference>
<keyword evidence="3" id="KW-0808">Transferase</keyword>
<proteinExistence type="predicted"/>
<organism evidence="8 9">
    <name type="scientific">Blastococcus deserti</name>
    <dbReference type="NCBI Taxonomy" id="2259033"/>
    <lineage>
        <taxon>Bacteria</taxon>
        <taxon>Bacillati</taxon>
        <taxon>Actinomycetota</taxon>
        <taxon>Actinomycetes</taxon>
        <taxon>Geodermatophilales</taxon>
        <taxon>Geodermatophilaceae</taxon>
        <taxon>Blastococcus</taxon>
    </lineage>
</organism>
<feature type="transmembrane region" description="Helical" evidence="7">
    <location>
        <begin position="175"/>
        <end position="194"/>
    </location>
</feature>
<evidence type="ECO:0000313" key="8">
    <source>
        <dbReference type="EMBL" id="MFD2092766.1"/>
    </source>
</evidence>
<feature type="transmembrane region" description="Helical" evidence="7">
    <location>
        <begin position="106"/>
        <end position="130"/>
    </location>
</feature>
<evidence type="ECO:0008006" key="10">
    <source>
        <dbReference type="Google" id="ProtNLM"/>
    </source>
</evidence>
<dbReference type="RefSeq" id="WP_376877306.1">
    <property type="nucleotide sequence ID" value="NZ_JBHUHP010000014.1"/>
</dbReference>
<feature type="transmembrane region" description="Helical" evidence="7">
    <location>
        <begin position="76"/>
        <end position="94"/>
    </location>
</feature>
<evidence type="ECO:0000256" key="6">
    <source>
        <dbReference type="ARBA" id="ARBA00023136"/>
    </source>
</evidence>
<dbReference type="InterPro" id="IPR000715">
    <property type="entry name" value="Glycosyl_transferase_4"/>
</dbReference>
<comment type="caution">
    <text evidence="8">The sequence shown here is derived from an EMBL/GenBank/DDBJ whole genome shotgun (WGS) entry which is preliminary data.</text>
</comment>
<keyword evidence="5 7" id="KW-1133">Transmembrane helix</keyword>
<dbReference type="PANTHER" id="PTHR22926">
    <property type="entry name" value="PHOSPHO-N-ACETYLMURAMOYL-PENTAPEPTIDE-TRANSFERASE"/>
    <property type="match status" value="1"/>
</dbReference>
<accession>A0ABW4XBE4</accession>
<gene>
    <name evidence="8" type="ORF">ACFSHS_14415</name>
</gene>
<evidence type="ECO:0000256" key="4">
    <source>
        <dbReference type="ARBA" id="ARBA00022692"/>
    </source>
</evidence>
<protein>
    <recommendedName>
        <fullName evidence="10">UDP-N-acetylmuramyl pentapeptide phosphotransferase/UDP-N-acetylglucosamine-1-phosphate transferase</fullName>
    </recommendedName>
</protein>
<dbReference type="EMBL" id="JBHUHP010000014">
    <property type="protein sequence ID" value="MFD2092766.1"/>
    <property type="molecule type" value="Genomic_DNA"/>
</dbReference>
<comment type="subcellular location">
    <subcellularLocation>
        <location evidence="1">Cell membrane</location>
        <topology evidence="1">Multi-pass membrane protein</topology>
    </subcellularLocation>
</comment>
<dbReference type="Pfam" id="PF00953">
    <property type="entry name" value="Glycos_transf_4"/>
    <property type="match status" value="1"/>
</dbReference>
<evidence type="ECO:0000256" key="3">
    <source>
        <dbReference type="ARBA" id="ARBA00022679"/>
    </source>
</evidence>
<evidence type="ECO:0000256" key="7">
    <source>
        <dbReference type="SAM" id="Phobius"/>
    </source>
</evidence>
<feature type="transmembrane region" description="Helical" evidence="7">
    <location>
        <begin position="6"/>
        <end position="28"/>
    </location>
</feature>
<evidence type="ECO:0000256" key="2">
    <source>
        <dbReference type="ARBA" id="ARBA00022475"/>
    </source>
</evidence>
<sequence length="352" mass="35622">MTSTAVGAGVLLSIVLATGLLALTPRLLRRLDLYDIPTARSSHDRPVLRGAGVAVATTVVLVLIGVSAGAAGPDGAALRAVALAVAAFAVLGFVEDRRGLGVGTRLRWQGGLAVLAAGALAAALSAWWWWLPAALLVAVYVNVANFMDGINSISAVHGAVAGSGLAVVGALEDQGWLVVTGLVGAGAFAAFLPWNGLGRTTFFLGDAGSYTLGGFVSTCAAGAVMAGVPPWPVLSVLSVYLLDVGLTLVRRIRAGEDVTRPHREHVYQRLTSTRLLGHFPTGVLVGCCTLVVTAAGWGGAVANRVDMAVLCATGQGVVLAGYAALPRVLAVRRPAADREVGPAAGGAPPGTC</sequence>
<feature type="transmembrane region" description="Helical" evidence="7">
    <location>
        <begin position="150"/>
        <end position="168"/>
    </location>
</feature>
<feature type="transmembrane region" description="Helical" evidence="7">
    <location>
        <begin position="48"/>
        <end position="70"/>
    </location>
</feature>
<keyword evidence="9" id="KW-1185">Reference proteome</keyword>
<feature type="transmembrane region" description="Helical" evidence="7">
    <location>
        <begin position="275"/>
        <end position="295"/>
    </location>
</feature>
<evidence type="ECO:0000313" key="9">
    <source>
        <dbReference type="Proteomes" id="UP001597402"/>
    </source>
</evidence>
<feature type="transmembrane region" description="Helical" evidence="7">
    <location>
        <begin position="307"/>
        <end position="325"/>
    </location>
</feature>
<dbReference type="PANTHER" id="PTHR22926:SF3">
    <property type="entry name" value="UNDECAPRENYL-PHOSPHATE ALPHA-N-ACETYLGLUCOSAMINYL 1-PHOSPHATE TRANSFERASE"/>
    <property type="match status" value="1"/>
</dbReference>
<dbReference type="Proteomes" id="UP001597402">
    <property type="component" value="Unassembled WGS sequence"/>
</dbReference>
<evidence type="ECO:0000256" key="1">
    <source>
        <dbReference type="ARBA" id="ARBA00004651"/>
    </source>
</evidence>
<name>A0ABW4XBE4_9ACTN</name>
<keyword evidence="6 7" id="KW-0472">Membrane</keyword>
<keyword evidence="2" id="KW-1003">Cell membrane</keyword>
<evidence type="ECO:0000256" key="5">
    <source>
        <dbReference type="ARBA" id="ARBA00022989"/>
    </source>
</evidence>
<keyword evidence="4 7" id="KW-0812">Transmembrane</keyword>
<feature type="transmembrane region" description="Helical" evidence="7">
    <location>
        <begin position="214"/>
        <end position="242"/>
    </location>
</feature>